<gene>
    <name evidence="2" type="ORF">A2925_03605</name>
</gene>
<feature type="transmembrane region" description="Helical" evidence="1">
    <location>
        <begin position="64"/>
        <end position="88"/>
    </location>
</feature>
<sequence>MANYRILLLLIVAPLILALFNSYFSTPSNFNFGNDYDKEISMGALLIGLVGSVLIFINKNSRLVWKILSVALILLLGSWVYFGLIFSFGF</sequence>
<keyword evidence="1" id="KW-1133">Transmembrane helix</keyword>
<evidence type="ECO:0000313" key="3">
    <source>
        <dbReference type="Proteomes" id="UP000178256"/>
    </source>
</evidence>
<protein>
    <submittedName>
        <fullName evidence="2">Uncharacterized protein</fullName>
    </submittedName>
</protein>
<evidence type="ECO:0000313" key="2">
    <source>
        <dbReference type="EMBL" id="OGN26431.1"/>
    </source>
</evidence>
<dbReference type="EMBL" id="MGKL01000005">
    <property type="protein sequence ID" value="OGN26431.1"/>
    <property type="molecule type" value="Genomic_DNA"/>
</dbReference>
<reference evidence="2 3" key="1">
    <citation type="journal article" date="2016" name="Nat. Commun.">
        <title>Thousands of microbial genomes shed light on interconnected biogeochemical processes in an aquifer system.</title>
        <authorList>
            <person name="Anantharaman K."/>
            <person name="Brown C.T."/>
            <person name="Hug L.A."/>
            <person name="Sharon I."/>
            <person name="Castelle C.J."/>
            <person name="Probst A.J."/>
            <person name="Thomas B.C."/>
            <person name="Singh A."/>
            <person name="Wilkins M.J."/>
            <person name="Karaoz U."/>
            <person name="Brodie E.L."/>
            <person name="Williams K.H."/>
            <person name="Hubbard S.S."/>
            <person name="Banfield J.F."/>
        </authorList>
    </citation>
    <scope>NUCLEOTIDE SEQUENCE [LARGE SCALE GENOMIC DNA]</scope>
</reference>
<name>A0A1F8GM66_9BACT</name>
<dbReference type="Proteomes" id="UP000178256">
    <property type="component" value="Unassembled WGS sequence"/>
</dbReference>
<dbReference type="AlphaFoldDB" id="A0A1F8GM66"/>
<evidence type="ECO:0000256" key="1">
    <source>
        <dbReference type="SAM" id="Phobius"/>
    </source>
</evidence>
<keyword evidence="1" id="KW-0812">Transmembrane</keyword>
<feature type="transmembrane region" description="Helical" evidence="1">
    <location>
        <begin position="40"/>
        <end position="57"/>
    </location>
</feature>
<accession>A0A1F8GM66</accession>
<organism evidence="2 3">
    <name type="scientific">Candidatus Yanofskybacteria bacterium RIFCSPLOWO2_01_FULL_44_22</name>
    <dbReference type="NCBI Taxonomy" id="1802697"/>
    <lineage>
        <taxon>Bacteria</taxon>
        <taxon>Candidatus Yanofskyibacteriota</taxon>
    </lineage>
</organism>
<keyword evidence="1" id="KW-0472">Membrane</keyword>
<proteinExistence type="predicted"/>
<comment type="caution">
    <text evidence="2">The sequence shown here is derived from an EMBL/GenBank/DDBJ whole genome shotgun (WGS) entry which is preliminary data.</text>
</comment>